<dbReference type="EMBL" id="CP041016">
    <property type="protein sequence ID" value="QDC36520.1"/>
    <property type="molecule type" value="Genomic_DNA"/>
</dbReference>
<dbReference type="Gene3D" id="3.30.565.10">
    <property type="entry name" value="Histidine kinase-like ATPase, C-terminal domain"/>
    <property type="match status" value="1"/>
</dbReference>
<feature type="domain" description="Histidine kinase" evidence="2">
    <location>
        <begin position="24"/>
        <end position="226"/>
    </location>
</feature>
<dbReference type="SMART" id="SM00387">
    <property type="entry name" value="HATPase_c"/>
    <property type="match status" value="1"/>
</dbReference>
<evidence type="ECO:0000313" key="5">
    <source>
        <dbReference type="Proteomes" id="UP000311469"/>
    </source>
</evidence>
<feature type="domain" description="BON" evidence="3">
    <location>
        <begin position="252"/>
        <end position="320"/>
    </location>
</feature>
<dbReference type="InterPro" id="IPR005467">
    <property type="entry name" value="His_kinase_dom"/>
</dbReference>
<dbReference type="Pfam" id="PF04972">
    <property type="entry name" value="BON"/>
    <property type="match status" value="3"/>
</dbReference>
<sequence length="465" mass="50052">MPQRRSDPMHAISSRAETDVALRETMHDLRNLFGVVASARHMLDDKPSGERRALLLDAIEDAAVRGGKLTTAMLARRGSDRHASCLDLNTHLRDLEPLMSARAGRDVAIHFESCRSALPVKLDTAGLDAAVLELVANACSALPTSGDILVRTRRVGSRVWLMVADNGNGMSGDELRRALAPTEHPSAHGTGLGRVRHFAGNAHGSLRMRSRKARGTLAVLNLPLVLKLTGGEAAATPPRGGTTSPRRSDMKSDSQLQHDVIAELEWEPSIDHADIGVAVTDGVVTLSGFVKSFPEKMAAEKAVRRVSGVKAIAEEIAVRLASDPKTADHEIAKRIVDLFAWNVSIPDDKIAVKVEHGRVTLTGEVDWHYQSDEARKAASKVHGVTSVCNLIDLRKLPTAGNVKELIVAAFKRNADLDAASVTVFADGGKVTLGGKVRAWNERQIAERAAWAAPGVTMVEDYITVL</sequence>
<dbReference type="PANTHER" id="PTHR34606">
    <property type="entry name" value="BON DOMAIN-CONTAINING PROTEIN"/>
    <property type="match status" value="1"/>
</dbReference>
<protein>
    <submittedName>
        <fullName evidence="4">BON domain-containing protein</fullName>
    </submittedName>
</protein>
<organism evidence="4 5">
    <name type="scientific">Sphingobium fuliginis ATCC 27551</name>
    <dbReference type="NCBI Taxonomy" id="1208342"/>
    <lineage>
        <taxon>Bacteria</taxon>
        <taxon>Pseudomonadati</taxon>
        <taxon>Pseudomonadota</taxon>
        <taxon>Alphaproteobacteria</taxon>
        <taxon>Sphingomonadales</taxon>
        <taxon>Sphingomonadaceae</taxon>
        <taxon>Sphingobium</taxon>
    </lineage>
</organism>
<dbReference type="Proteomes" id="UP000311469">
    <property type="component" value="Chromosome cSF1"/>
</dbReference>
<dbReference type="PROSITE" id="PS50914">
    <property type="entry name" value="BON"/>
    <property type="match status" value="3"/>
</dbReference>
<dbReference type="AlphaFoldDB" id="A0A5B8CEM9"/>
<dbReference type="PROSITE" id="PS50109">
    <property type="entry name" value="HIS_KIN"/>
    <property type="match status" value="1"/>
</dbReference>
<feature type="domain" description="BON" evidence="3">
    <location>
        <begin position="398"/>
        <end position="465"/>
    </location>
</feature>
<dbReference type="KEGG" id="sufl:FIL70_03935"/>
<evidence type="ECO:0000256" key="1">
    <source>
        <dbReference type="SAM" id="MobiDB-lite"/>
    </source>
</evidence>
<gene>
    <name evidence="4" type="ORF">FIL70_03935</name>
</gene>
<dbReference type="InterPro" id="IPR014004">
    <property type="entry name" value="Transpt-assoc_nodulatn_dom_bac"/>
</dbReference>
<dbReference type="InterPro" id="IPR003594">
    <property type="entry name" value="HATPase_dom"/>
</dbReference>
<dbReference type="Gene3D" id="3.30.1340.30">
    <property type="match status" value="3"/>
</dbReference>
<dbReference type="InterPro" id="IPR007055">
    <property type="entry name" value="BON_dom"/>
</dbReference>
<accession>A0A5B8CEM9</accession>
<evidence type="ECO:0000313" key="4">
    <source>
        <dbReference type="EMBL" id="QDC36520.1"/>
    </source>
</evidence>
<name>A0A5B8CEM9_SPHSA</name>
<reference evidence="4 5" key="1">
    <citation type="submission" date="2019-06" db="EMBL/GenBank/DDBJ databases">
        <title>Genome organization and adaptive potential of archetypical organophosphate degarding Sphingobium fuliginis ATCC 27551.</title>
        <authorList>
            <person name="Sarwar A."/>
            <person name="Parthasarathy S."/>
            <person name="Singh C."/>
            <person name="Siddavattam D."/>
        </authorList>
    </citation>
    <scope>NUCLEOTIDE SEQUENCE [LARGE SCALE GENOMIC DNA]</scope>
    <source>
        <strain evidence="4 5">ATCC 27551</strain>
    </source>
</reference>
<evidence type="ECO:0000259" key="3">
    <source>
        <dbReference type="PROSITE" id="PS50914"/>
    </source>
</evidence>
<dbReference type="SUPFAM" id="SSF55874">
    <property type="entry name" value="ATPase domain of HSP90 chaperone/DNA topoisomerase II/histidine kinase"/>
    <property type="match status" value="1"/>
</dbReference>
<proteinExistence type="predicted"/>
<dbReference type="PANTHER" id="PTHR34606:SF15">
    <property type="entry name" value="BON DOMAIN-CONTAINING PROTEIN"/>
    <property type="match status" value="1"/>
</dbReference>
<evidence type="ECO:0000259" key="2">
    <source>
        <dbReference type="PROSITE" id="PS50109"/>
    </source>
</evidence>
<feature type="domain" description="BON" evidence="3">
    <location>
        <begin position="327"/>
        <end position="395"/>
    </location>
</feature>
<dbReference type="Pfam" id="PF02518">
    <property type="entry name" value="HATPase_c"/>
    <property type="match status" value="1"/>
</dbReference>
<dbReference type="InterPro" id="IPR036890">
    <property type="entry name" value="HATPase_C_sf"/>
</dbReference>
<dbReference type="SMART" id="SM00749">
    <property type="entry name" value="BON"/>
    <property type="match status" value="3"/>
</dbReference>
<feature type="region of interest" description="Disordered" evidence="1">
    <location>
        <begin position="231"/>
        <end position="255"/>
    </location>
</feature>
<dbReference type="InterPro" id="IPR051686">
    <property type="entry name" value="Lipoprotein_DolP"/>
</dbReference>